<dbReference type="PANTHER" id="PTHR34524:SF3">
    <property type="entry name" value="CALCYPHOSIN-2"/>
    <property type="match status" value="1"/>
</dbReference>
<dbReference type="InterPro" id="IPR051581">
    <property type="entry name" value="Ca-bind"/>
</dbReference>
<dbReference type="PANTHER" id="PTHR34524">
    <property type="entry name" value="CALCYPHOSIN"/>
    <property type="match status" value="1"/>
</dbReference>
<protein>
    <recommendedName>
        <fullName evidence="4">EF-hand domain-containing protein</fullName>
    </recommendedName>
</protein>
<evidence type="ECO:0000259" key="4">
    <source>
        <dbReference type="PROSITE" id="PS50222"/>
    </source>
</evidence>
<evidence type="ECO:0000256" key="1">
    <source>
        <dbReference type="ARBA" id="ARBA00022723"/>
    </source>
</evidence>
<keyword evidence="6" id="KW-1185">Reference proteome</keyword>
<feature type="domain" description="EF-hand" evidence="4">
    <location>
        <begin position="71"/>
        <end position="106"/>
    </location>
</feature>
<dbReference type="SUPFAM" id="SSF47473">
    <property type="entry name" value="EF-hand"/>
    <property type="match status" value="1"/>
</dbReference>
<reference evidence="5" key="1">
    <citation type="submission" date="2025-08" db="UniProtKB">
        <authorList>
            <consortium name="Ensembl"/>
        </authorList>
    </citation>
    <scope>IDENTIFICATION</scope>
</reference>
<evidence type="ECO:0000313" key="5">
    <source>
        <dbReference type="Ensembl" id="ENSPCEP00000018481.1"/>
    </source>
</evidence>
<dbReference type="Gene3D" id="1.10.238.10">
    <property type="entry name" value="EF-hand"/>
    <property type="match status" value="2"/>
</dbReference>
<dbReference type="InterPro" id="IPR018247">
    <property type="entry name" value="EF_Hand_1_Ca_BS"/>
</dbReference>
<keyword evidence="2" id="KW-0677">Repeat</keyword>
<dbReference type="PROSITE" id="PS50222">
    <property type="entry name" value="EF_HAND_2"/>
    <property type="match status" value="1"/>
</dbReference>
<dbReference type="InterPro" id="IPR002048">
    <property type="entry name" value="EF_hand_dom"/>
</dbReference>
<dbReference type="PROSITE" id="PS00018">
    <property type="entry name" value="EF_HAND_1"/>
    <property type="match status" value="1"/>
</dbReference>
<keyword evidence="1" id="KW-0479">Metal-binding</keyword>
<keyword evidence="3" id="KW-0106">Calcium</keyword>
<evidence type="ECO:0000256" key="3">
    <source>
        <dbReference type="ARBA" id="ARBA00022837"/>
    </source>
</evidence>
<name>A0A8C8SEL8_9SAUR</name>
<organism evidence="5 6">
    <name type="scientific">Pelusios castaneus</name>
    <name type="common">West African mud turtle</name>
    <dbReference type="NCBI Taxonomy" id="367368"/>
    <lineage>
        <taxon>Eukaryota</taxon>
        <taxon>Metazoa</taxon>
        <taxon>Chordata</taxon>
        <taxon>Craniata</taxon>
        <taxon>Vertebrata</taxon>
        <taxon>Euteleostomi</taxon>
        <taxon>Archelosauria</taxon>
        <taxon>Testudinata</taxon>
        <taxon>Testudines</taxon>
        <taxon>Pleurodira</taxon>
        <taxon>Pelomedusidae</taxon>
        <taxon>Pelusios</taxon>
    </lineage>
</organism>
<reference evidence="5" key="2">
    <citation type="submission" date="2025-09" db="UniProtKB">
        <authorList>
            <consortium name="Ensembl"/>
        </authorList>
    </citation>
    <scope>IDENTIFICATION</scope>
</reference>
<accession>A0A8C8SEL8</accession>
<dbReference type="Ensembl" id="ENSPCET00000019103.1">
    <property type="protein sequence ID" value="ENSPCEP00000018481.1"/>
    <property type="gene ID" value="ENSPCEG00000014410.1"/>
</dbReference>
<dbReference type="GO" id="GO:0005509">
    <property type="term" value="F:calcium ion binding"/>
    <property type="evidence" value="ECO:0007669"/>
    <property type="project" value="InterPro"/>
</dbReference>
<dbReference type="Proteomes" id="UP000694393">
    <property type="component" value="Unplaced"/>
</dbReference>
<dbReference type="InterPro" id="IPR011992">
    <property type="entry name" value="EF-hand-dom_pair"/>
</dbReference>
<sequence>VGIKQDITQEEVDENRVFRVVQDILKEKLSKRGVRIVTGLGKYFRQVDQMGSGAFSKALFKQALTMFHLEVPEKDFESLWLILDDNSNDKVDYGEFTRAVIGEMNEYRKAFVRKAYMKLDFNKTGSVPMVDIRKFYCAKKHSRVLSGDATEEEIKSSFLETLADACSNPNEVSYCEFEDYYEGLSIGIMDDEDFINILRNAWGI</sequence>
<evidence type="ECO:0000256" key="2">
    <source>
        <dbReference type="ARBA" id="ARBA00022737"/>
    </source>
</evidence>
<dbReference type="AlphaFoldDB" id="A0A8C8SEL8"/>
<evidence type="ECO:0000313" key="6">
    <source>
        <dbReference type="Proteomes" id="UP000694393"/>
    </source>
</evidence>
<proteinExistence type="predicted"/>